<dbReference type="Gene3D" id="3.30.70.100">
    <property type="match status" value="1"/>
</dbReference>
<dbReference type="AlphaFoldDB" id="A0A165I088"/>
<evidence type="ECO:0000256" key="1">
    <source>
        <dbReference type="SAM" id="MobiDB-lite"/>
    </source>
</evidence>
<dbReference type="SUPFAM" id="SSF54909">
    <property type="entry name" value="Dimeric alpha+beta barrel"/>
    <property type="match status" value="1"/>
</dbReference>
<gene>
    <name evidence="2" type="ORF">CALCODRAFT_481058</name>
</gene>
<dbReference type="OrthoDB" id="3361319at2759"/>
<evidence type="ECO:0000313" key="2">
    <source>
        <dbReference type="EMBL" id="KZT59970.1"/>
    </source>
</evidence>
<keyword evidence="3" id="KW-1185">Reference proteome</keyword>
<feature type="compositionally biased region" description="Pro residues" evidence="1">
    <location>
        <begin position="34"/>
        <end position="51"/>
    </location>
</feature>
<protein>
    <recommendedName>
        <fullName evidence="4">ABM domain-containing protein</fullName>
    </recommendedName>
</protein>
<accession>A0A165I088</accession>
<dbReference type="InterPro" id="IPR011008">
    <property type="entry name" value="Dimeric_a/b-barrel"/>
</dbReference>
<dbReference type="EMBL" id="KV423935">
    <property type="protein sequence ID" value="KZT59970.1"/>
    <property type="molecule type" value="Genomic_DNA"/>
</dbReference>
<dbReference type="Proteomes" id="UP000076842">
    <property type="component" value="Unassembled WGS sequence"/>
</dbReference>
<organism evidence="2 3">
    <name type="scientific">Calocera cornea HHB12733</name>
    <dbReference type="NCBI Taxonomy" id="1353952"/>
    <lineage>
        <taxon>Eukaryota</taxon>
        <taxon>Fungi</taxon>
        <taxon>Dikarya</taxon>
        <taxon>Basidiomycota</taxon>
        <taxon>Agaricomycotina</taxon>
        <taxon>Dacrymycetes</taxon>
        <taxon>Dacrymycetales</taxon>
        <taxon>Dacrymycetaceae</taxon>
        <taxon>Calocera</taxon>
    </lineage>
</organism>
<reference evidence="2 3" key="1">
    <citation type="journal article" date="2016" name="Mol. Biol. Evol.">
        <title>Comparative Genomics of Early-Diverging Mushroom-Forming Fungi Provides Insights into the Origins of Lignocellulose Decay Capabilities.</title>
        <authorList>
            <person name="Nagy L.G."/>
            <person name="Riley R."/>
            <person name="Tritt A."/>
            <person name="Adam C."/>
            <person name="Daum C."/>
            <person name="Floudas D."/>
            <person name="Sun H."/>
            <person name="Yadav J.S."/>
            <person name="Pangilinan J."/>
            <person name="Larsson K.H."/>
            <person name="Matsuura K."/>
            <person name="Barry K."/>
            <person name="Labutti K."/>
            <person name="Kuo R."/>
            <person name="Ohm R.A."/>
            <person name="Bhattacharya S.S."/>
            <person name="Shirouzu T."/>
            <person name="Yoshinaga Y."/>
            <person name="Martin F.M."/>
            <person name="Grigoriev I.V."/>
            <person name="Hibbett D.S."/>
        </authorList>
    </citation>
    <scope>NUCLEOTIDE SEQUENCE [LARGE SCALE GENOMIC DNA]</scope>
    <source>
        <strain evidence="2 3">HHB12733</strain>
    </source>
</reference>
<evidence type="ECO:0000313" key="3">
    <source>
        <dbReference type="Proteomes" id="UP000076842"/>
    </source>
</evidence>
<proteinExistence type="predicted"/>
<sequence>MSLSRTLFRGTPRPAPPRTLQHRDARMSTSRAHPPFPFTPASTPTPAPPQPPAPQFLPTCYEHILARPSLSTSRPATLTKLKAGLAIQAEHPDFLGCVLEGVGVEDEGLALRILEWTSLEGHMHSFRGGPLYPRFLAARQGAYADAGTMTHVRFLPRGPGGLSQAAVLEHMHLALLSPSSFAEFCARLLPLLDKYVAPSPGSAGFSLGQQIEDPSQVIILFGWQRVEDHTVGFRQGEAFGDWSSAVGPVLERFVKGGLGGMEIRHFRTCAAGEGVRADEGEEGIGEE</sequence>
<evidence type="ECO:0008006" key="4">
    <source>
        <dbReference type="Google" id="ProtNLM"/>
    </source>
</evidence>
<name>A0A165I088_9BASI</name>
<feature type="region of interest" description="Disordered" evidence="1">
    <location>
        <begin position="1"/>
        <end position="51"/>
    </location>
</feature>
<dbReference type="InParanoid" id="A0A165I088"/>